<evidence type="ECO:0000313" key="6">
    <source>
        <dbReference type="Proteomes" id="UP000625711"/>
    </source>
</evidence>
<dbReference type="InterPro" id="IPR007588">
    <property type="entry name" value="Znf_FLYWCH"/>
</dbReference>
<keyword evidence="6" id="KW-1185">Reference proteome</keyword>
<sequence length="73" mass="8641">MSEIVYFLSKRKLPMMVMKGYEYRIKRRTETKTLWTCTKEDSRKCKARVFTFGNMMHAKKITNTSKIPVGNNS</sequence>
<dbReference type="Gene3D" id="2.20.25.240">
    <property type="match status" value="1"/>
</dbReference>
<feature type="domain" description="FLYWCH-type" evidence="4">
    <location>
        <begin position="8"/>
        <end position="60"/>
    </location>
</feature>
<keyword evidence="1" id="KW-0479">Metal-binding</keyword>
<dbReference type="AlphaFoldDB" id="A0A834IP66"/>
<gene>
    <name evidence="5" type="ORF">GWI33_002755</name>
</gene>
<accession>A0A834IP66</accession>
<comment type="caution">
    <text evidence="5">The sequence shown here is derived from an EMBL/GenBank/DDBJ whole genome shotgun (WGS) entry which is preliminary data.</text>
</comment>
<evidence type="ECO:0000256" key="2">
    <source>
        <dbReference type="ARBA" id="ARBA00022771"/>
    </source>
</evidence>
<evidence type="ECO:0000259" key="4">
    <source>
        <dbReference type="Pfam" id="PF04500"/>
    </source>
</evidence>
<reference evidence="5" key="1">
    <citation type="submission" date="2020-08" db="EMBL/GenBank/DDBJ databases">
        <title>Genome sequencing and assembly of the red palm weevil Rhynchophorus ferrugineus.</title>
        <authorList>
            <person name="Dias G.B."/>
            <person name="Bergman C.M."/>
            <person name="Manee M."/>
        </authorList>
    </citation>
    <scope>NUCLEOTIDE SEQUENCE</scope>
    <source>
        <strain evidence="5">AA-2017</strain>
        <tissue evidence="5">Whole larva</tissue>
    </source>
</reference>
<dbReference type="Proteomes" id="UP000625711">
    <property type="component" value="Unassembled WGS sequence"/>
</dbReference>
<keyword evidence="2" id="KW-0863">Zinc-finger</keyword>
<name>A0A834IP66_RHYFE</name>
<protein>
    <recommendedName>
        <fullName evidence="4">FLYWCH-type domain-containing protein</fullName>
    </recommendedName>
</protein>
<organism evidence="5 6">
    <name type="scientific">Rhynchophorus ferrugineus</name>
    <name type="common">Red palm weevil</name>
    <name type="synonym">Curculio ferrugineus</name>
    <dbReference type="NCBI Taxonomy" id="354439"/>
    <lineage>
        <taxon>Eukaryota</taxon>
        <taxon>Metazoa</taxon>
        <taxon>Ecdysozoa</taxon>
        <taxon>Arthropoda</taxon>
        <taxon>Hexapoda</taxon>
        <taxon>Insecta</taxon>
        <taxon>Pterygota</taxon>
        <taxon>Neoptera</taxon>
        <taxon>Endopterygota</taxon>
        <taxon>Coleoptera</taxon>
        <taxon>Polyphaga</taxon>
        <taxon>Cucujiformia</taxon>
        <taxon>Curculionidae</taxon>
        <taxon>Dryophthorinae</taxon>
        <taxon>Rhynchophorus</taxon>
    </lineage>
</organism>
<keyword evidence="3" id="KW-0862">Zinc</keyword>
<evidence type="ECO:0000256" key="1">
    <source>
        <dbReference type="ARBA" id="ARBA00022723"/>
    </source>
</evidence>
<dbReference type="OrthoDB" id="6653544at2759"/>
<proteinExistence type="predicted"/>
<dbReference type="EMBL" id="JAACXV010000176">
    <property type="protein sequence ID" value="KAF7282378.1"/>
    <property type="molecule type" value="Genomic_DNA"/>
</dbReference>
<evidence type="ECO:0000256" key="3">
    <source>
        <dbReference type="ARBA" id="ARBA00022833"/>
    </source>
</evidence>
<dbReference type="GO" id="GO:0008270">
    <property type="term" value="F:zinc ion binding"/>
    <property type="evidence" value="ECO:0007669"/>
    <property type="project" value="UniProtKB-KW"/>
</dbReference>
<evidence type="ECO:0000313" key="5">
    <source>
        <dbReference type="EMBL" id="KAF7282378.1"/>
    </source>
</evidence>
<dbReference type="Pfam" id="PF04500">
    <property type="entry name" value="FLYWCH"/>
    <property type="match status" value="1"/>
</dbReference>